<feature type="domain" description="Fibronectin type-III" evidence="16">
    <location>
        <begin position="570"/>
        <end position="660"/>
    </location>
</feature>
<evidence type="ECO:0000256" key="7">
    <source>
        <dbReference type="ARBA" id="ARBA00022912"/>
    </source>
</evidence>
<evidence type="ECO:0000256" key="8">
    <source>
        <dbReference type="ARBA" id="ARBA00022989"/>
    </source>
</evidence>
<protein>
    <recommendedName>
        <fullName evidence="2">protein-tyrosine-phosphatase</fullName>
        <ecNumber evidence="2">3.1.3.48</ecNumber>
    </recommendedName>
</protein>
<organism evidence="17 18">
    <name type="scientific">Pyxicephalus adspersus</name>
    <name type="common">African bullfrog</name>
    <dbReference type="NCBI Taxonomy" id="30357"/>
    <lineage>
        <taxon>Eukaryota</taxon>
        <taxon>Metazoa</taxon>
        <taxon>Chordata</taxon>
        <taxon>Craniata</taxon>
        <taxon>Vertebrata</taxon>
        <taxon>Euteleostomi</taxon>
        <taxon>Amphibia</taxon>
        <taxon>Batrachia</taxon>
        <taxon>Anura</taxon>
        <taxon>Neobatrachia</taxon>
        <taxon>Ranoidea</taxon>
        <taxon>Pyxicephalidae</taxon>
        <taxon>Pyxicephalinae</taxon>
        <taxon>Pyxicephalus</taxon>
    </lineage>
</organism>
<evidence type="ECO:0000259" key="14">
    <source>
        <dbReference type="PROSITE" id="PS50055"/>
    </source>
</evidence>
<dbReference type="Gene3D" id="2.60.40.10">
    <property type="entry name" value="Immunoglobulins"/>
    <property type="match status" value="7"/>
</dbReference>
<dbReference type="SUPFAM" id="SSF49265">
    <property type="entry name" value="Fibronectin type III"/>
    <property type="match status" value="4"/>
</dbReference>
<dbReference type="SMART" id="SM00194">
    <property type="entry name" value="PTPc"/>
    <property type="match status" value="1"/>
</dbReference>
<evidence type="ECO:0000256" key="12">
    <source>
        <dbReference type="ARBA" id="ARBA00051722"/>
    </source>
</evidence>
<dbReference type="InterPro" id="IPR003595">
    <property type="entry name" value="Tyr_Pase_cat"/>
</dbReference>
<accession>A0AAV3A6J9</accession>
<evidence type="ECO:0000256" key="1">
    <source>
        <dbReference type="ARBA" id="ARBA00004479"/>
    </source>
</evidence>
<gene>
    <name evidence="17" type="ORF">GDO54_002999</name>
</gene>
<dbReference type="EMBL" id="DYDO01000010">
    <property type="protein sequence ID" value="DBA17573.1"/>
    <property type="molecule type" value="Genomic_DNA"/>
</dbReference>
<evidence type="ECO:0000256" key="13">
    <source>
        <dbReference type="SAM" id="Phobius"/>
    </source>
</evidence>
<keyword evidence="3 13" id="KW-0812">Transmembrane</keyword>
<evidence type="ECO:0000256" key="2">
    <source>
        <dbReference type="ARBA" id="ARBA00013064"/>
    </source>
</evidence>
<dbReference type="SMART" id="SM00404">
    <property type="entry name" value="PTPc_motif"/>
    <property type="match status" value="1"/>
</dbReference>
<dbReference type="FunFam" id="2.60.40.10:FF:000369">
    <property type="entry name" value="Protein tyrosine phosphatase, receptor type B"/>
    <property type="match status" value="1"/>
</dbReference>
<keyword evidence="4" id="KW-0732">Signal</keyword>
<name>A0AAV3A6J9_PYXAD</name>
<dbReference type="Gene3D" id="3.90.190.10">
    <property type="entry name" value="Protein tyrosine phosphatase superfamily"/>
    <property type="match status" value="1"/>
</dbReference>
<dbReference type="AlphaFoldDB" id="A0AAV3A6J9"/>
<evidence type="ECO:0000313" key="17">
    <source>
        <dbReference type="EMBL" id="DBA17573.1"/>
    </source>
</evidence>
<dbReference type="InterPro" id="IPR029021">
    <property type="entry name" value="Prot-tyrosine_phosphatase-like"/>
</dbReference>
<keyword evidence="10" id="KW-0325">Glycoprotein</keyword>
<dbReference type="GO" id="GO:0016020">
    <property type="term" value="C:membrane"/>
    <property type="evidence" value="ECO:0007669"/>
    <property type="project" value="UniProtKB-SubCell"/>
</dbReference>
<feature type="transmembrane region" description="Helical" evidence="13">
    <location>
        <begin position="654"/>
        <end position="682"/>
    </location>
</feature>
<keyword evidence="18" id="KW-1185">Reference proteome</keyword>
<dbReference type="InterPro" id="IPR003961">
    <property type="entry name" value="FN3_dom"/>
</dbReference>
<keyword evidence="6" id="KW-0378">Hydrolase</keyword>
<dbReference type="InterPro" id="IPR000242">
    <property type="entry name" value="PTP_cat"/>
</dbReference>
<dbReference type="PRINTS" id="PR00700">
    <property type="entry name" value="PRTYPHPHTASE"/>
</dbReference>
<comment type="catalytic activity">
    <reaction evidence="12">
        <text>O-phospho-L-tyrosyl-[protein] + H2O = L-tyrosyl-[protein] + phosphate</text>
        <dbReference type="Rhea" id="RHEA:10684"/>
        <dbReference type="Rhea" id="RHEA-COMP:10136"/>
        <dbReference type="Rhea" id="RHEA-COMP:20101"/>
        <dbReference type="ChEBI" id="CHEBI:15377"/>
        <dbReference type="ChEBI" id="CHEBI:43474"/>
        <dbReference type="ChEBI" id="CHEBI:46858"/>
        <dbReference type="ChEBI" id="CHEBI:61978"/>
        <dbReference type="EC" id="3.1.3.48"/>
    </reaction>
</comment>
<proteinExistence type="inferred from homology"/>
<dbReference type="SMART" id="SM00060">
    <property type="entry name" value="FN3"/>
    <property type="match status" value="7"/>
</dbReference>
<dbReference type="PANTHER" id="PTHR46957:SF5">
    <property type="entry name" value="PROTEIN-TYROSINE-PHOSPHATASE"/>
    <property type="match status" value="1"/>
</dbReference>
<dbReference type="PANTHER" id="PTHR46957">
    <property type="entry name" value="CYTOKINE RECEPTOR"/>
    <property type="match status" value="1"/>
</dbReference>
<evidence type="ECO:0000256" key="11">
    <source>
        <dbReference type="ARBA" id="ARBA00025789"/>
    </source>
</evidence>
<keyword evidence="5" id="KW-0677">Repeat</keyword>
<dbReference type="Pfam" id="PF00102">
    <property type="entry name" value="Y_phosphatase"/>
    <property type="match status" value="1"/>
</dbReference>
<evidence type="ECO:0000256" key="10">
    <source>
        <dbReference type="ARBA" id="ARBA00023180"/>
    </source>
</evidence>
<dbReference type="GO" id="GO:0032502">
    <property type="term" value="P:developmental process"/>
    <property type="evidence" value="ECO:0007669"/>
    <property type="project" value="UniProtKB-ARBA"/>
</dbReference>
<evidence type="ECO:0000259" key="15">
    <source>
        <dbReference type="PROSITE" id="PS50056"/>
    </source>
</evidence>
<dbReference type="PROSITE" id="PS50056">
    <property type="entry name" value="TYR_PHOSPHATASE_2"/>
    <property type="match status" value="1"/>
</dbReference>
<feature type="domain" description="Fibronectin type-III" evidence="16">
    <location>
        <begin position="483"/>
        <end position="569"/>
    </location>
</feature>
<comment type="caution">
    <text evidence="17">The sequence shown here is derived from an EMBL/GenBank/DDBJ whole genome shotgun (WGS) entry which is preliminary data.</text>
</comment>
<keyword evidence="9 13" id="KW-0472">Membrane</keyword>
<evidence type="ECO:0000256" key="5">
    <source>
        <dbReference type="ARBA" id="ARBA00022737"/>
    </source>
</evidence>
<dbReference type="CDD" id="cd00063">
    <property type="entry name" value="FN3"/>
    <property type="match status" value="7"/>
</dbReference>
<dbReference type="Proteomes" id="UP001181693">
    <property type="component" value="Unassembled WGS sequence"/>
</dbReference>
<keyword evidence="8 13" id="KW-1133">Transmembrane helix</keyword>
<dbReference type="InterPro" id="IPR016130">
    <property type="entry name" value="Tyr_Pase_AS"/>
</dbReference>
<dbReference type="Pfam" id="PF00041">
    <property type="entry name" value="fn3"/>
    <property type="match status" value="6"/>
</dbReference>
<evidence type="ECO:0000256" key="6">
    <source>
        <dbReference type="ARBA" id="ARBA00022801"/>
    </source>
</evidence>
<feature type="domain" description="Tyrosine-protein phosphatase" evidence="14">
    <location>
        <begin position="710"/>
        <end position="968"/>
    </location>
</feature>
<dbReference type="PROSITE" id="PS50853">
    <property type="entry name" value="FN3"/>
    <property type="match status" value="4"/>
</dbReference>
<dbReference type="FunFam" id="3.90.190.10:FF:000009">
    <property type="entry name" value="Receptor-type tyrosine-protein phosphatase beta"/>
    <property type="match status" value="1"/>
</dbReference>
<dbReference type="InterPro" id="IPR000387">
    <property type="entry name" value="Tyr_Pase_dom"/>
</dbReference>
<reference evidence="17" key="1">
    <citation type="thesis" date="2020" institute="ProQuest LLC" country="789 East Eisenhower Parkway, Ann Arbor, MI, USA">
        <title>Comparative Genomics and Chromosome Evolution.</title>
        <authorList>
            <person name="Mudd A.B."/>
        </authorList>
    </citation>
    <scope>NUCLEOTIDE SEQUENCE</scope>
    <source>
        <strain evidence="17">1538</strain>
        <tissue evidence="17">Blood</tissue>
    </source>
</reference>
<feature type="domain" description="Tyrosine specific protein phosphatases" evidence="15">
    <location>
        <begin position="885"/>
        <end position="959"/>
    </location>
</feature>
<feature type="domain" description="Fibronectin type-III" evidence="16">
    <location>
        <begin position="122"/>
        <end position="217"/>
    </location>
</feature>
<dbReference type="InterPro" id="IPR013783">
    <property type="entry name" value="Ig-like_fold"/>
</dbReference>
<dbReference type="GO" id="GO:0004725">
    <property type="term" value="F:protein tyrosine phosphatase activity"/>
    <property type="evidence" value="ECO:0007669"/>
    <property type="project" value="UniProtKB-EC"/>
</dbReference>
<evidence type="ECO:0000256" key="3">
    <source>
        <dbReference type="ARBA" id="ARBA00022692"/>
    </source>
</evidence>
<dbReference type="GO" id="GO:0043235">
    <property type="term" value="C:receptor complex"/>
    <property type="evidence" value="ECO:0007669"/>
    <property type="project" value="TreeGrafter"/>
</dbReference>
<feature type="domain" description="Fibronectin type-III" evidence="16">
    <location>
        <begin position="302"/>
        <end position="393"/>
    </location>
</feature>
<dbReference type="EC" id="3.1.3.48" evidence="2"/>
<dbReference type="PROSITE" id="PS50055">
    <property type="entry name" value="TYR_PHOSPHATASE_PTP"/>
    <property type="match status" value="1"/>
</dbReference>
<evidence type="ECO:0000259" key="16">
    <source>
        <dbReference type="PROSITE" id="PS50853"/>
    </source>
</evidence>
<comment type="subcellular location">
    <subcellularLocation>
        <location evidence="1">Membrane</location>
        <topology evidence="1">Single-pass type I membrane protein</topology>
    </subcellularLocation>
</comment>
<dbReference type="InterPro" id="IPR050713">
    <property type="entry name" value="RTP_Phos/Ushers"/>
</dbReference>
<keyword evidence="7" id="KW-0904">Protein phosphatase</keyword>
<comment type="similarity">
    <text evidence="11">Belongs to the protein-tyrosine phosphatase family. Receptor class 3 subfamily.</text>
</comment>
<dbReference type="SUPFAM" id="SSF52799">
    <property type="entry name" value="(Phosphotyrosine protein) phosphatases II"/>
    <property type="match status" value="1"/>
</dbReference>
<sequence length="1002" mass="109926">MIKNTKVSNESVNITDLTPGETYTFLIYTRAADNVTESDPVLLTTCTVPGQAVGITVNNSMSVNSLVVKWTAPTGKVSNYTVTITGDVNRTLQTTSTQITFSDLLPGRNYTVTVQTVSGNCTNTAPSVTEATYGIESSSIALFWGEPINMTGVNKLYSITYWNSSSSVNWTVTSDTPIVTLKNLTSGTNYTVSVVTVGVLGYQSTPVIGCKFTTPDQVYGITVNNNKSVDSLVVNWMGPAGQVSYYVVNITGDVNSTQQISSLSVTFSGLLPGRNYTITVQTVSGDRTNTAQPVTEATYPTAPGNIIFTNIGTNTITLSWGEPINMTSVMKSYSITYWNSSSSVNWTVPSNTPYVTLENMTSGTNYTVSVVTVGVRGYLSTPVISYVFTKPMPVISLQNTSSTTSSVALIWRKSFEYQSSYSYRVQTNVTSPSAVVKNMTVTSESANITDLSAGETYTFIVYTRAADIVTESDPVSITSCTIPEQAVGVTVGNQNSFNSLVVSWTAPAGKVSYYIVSITGDVSKTLQSTSTQVTFTGLLPGRNYTITVLTVSYDCTNTAPPVTEATYPTPPGTITFTDVRTNTITLSWGEPMNMNVMKTYRISYWNSSSSVALTETSNTPSITLQNLTSGTNYTISVVTVGVRGYQSTPVKTSIFTSVIIGAVLGTILGVLGVAVVGGFIWWRRRKSLVMSTSSYLKHFDKQIADSNLGFIEEYEKLGPVGKNLSKTAAEQPENREKNRYTNVLPYDLSRVTLSSNGNSTDDYINANFIPGYINTKEFIASQGPLPKTINDFWRMIWEKDVRVLIMLTKCVEVGKVKCEEYWPSRSSRTFGNLSVSLKNESILPDWTIRDFLVTDIQTKQNKQLRHFHFTAWPDHGVPNTTDDLIRFRNLIRDYTAVHSPPSSPILVHCSAGVGRTGTLIALDRIIKQIEAEDKVDVYGVVYDLRMNRGLMVQTESQYIFLNKCALDVIKTRKTQNTDSIYQNYDIYQNVSSIYQNISKTDI</sequence>
<dbReference type="PROSITE" id="PS00383">
    <property type="entry name" value="TYR_PHOSPHATASE_1"/>
    <property type="match status" value="1"/>
</dbReference>
<evidence type="ECO:0000313" key="18">
    <source>
        <dbReference type="Proteomes" id="UP001181693"/>
    </source>
</evidence>
<dbReference type="InterPro" id="IPR036116">
    <property type="entry name" value="FN3_sf"/>
</dbReference>
<evidence type="ECO:0000256" key="9">
    <source>
        <dbReference type="ARBA" id="ARBA00023136"/>
    </source>
</evidence>
<evidence type="ECO:0000256" key="4">
    <source>
        <dbReference type="ARBA" id="ARBA00022729"/>
    </source>
</evidence>